<keyword evidence="2" id="KW-1185">Reference proteome</keyword>
<dbReference type="EMBL" id="JACEIK010006686">
    <property type="protein sequence ID" value="MCE2056132.1"/>
    <property type="molecule type" value="Genomic_DNA"/>
</dbReference>
<evidence type="ECO:0000313" key="1">
    <source>
        <dbReference type="EMBL" id="MCE2056132.1"/>
    </source>
</evidence>
<proteinExistence type="predicted"/>
<sequence>MRHASKAGTRLGRRRLCPGVIRHVRSTLSMRWGVLSNTGHQQQLGAMRQRLPTPKNGSPTSIRKRNFTSQGAVRDESEIAAMQELLGGFLDLLYLVGLILVEPPPANPRCGRFQSRRDVWGDCRS</sequence>
<name>A0ABS8W5I4_DATST</name>
<dbReference type="Proteomes" id="UP000823775">
    <property type="component" value="Unassembled WGS sequence"/>
</dbReference>
<feature type="non-terminal residue" evidence="1">
    <location>
        <position position="125"/>
    </location>
</feature>
<organism evidence="1 2">
    <name type="scientific">Datura stramonium</name>
    <name type="common">Jimsonweed</name>
    <name type="synonym">Common thornapple</name>
    <dbReference type="NCBI Taxonomy" id="4076"/>
    <lineage>
        <taxon>Eukaryota</taxon>
        <taxon>Viridiplantae</taxon>
        <taxon>Streptophyta</taxon>
        <taxon>Embryophyta</taxon>
        <taxon>Tracheophyta</taxon>
        <taxon>Spermatophyta</taxon>
        <taxon>Magnoliopsida</taxon>
        <taxon>eudicotyledons</taxon>
        <taxon>Gunneridae</taxon>
        <taxon>Pentapetalae</taxon>
        <taxon>asterids</taxon>
        <taxon>lamiids</taxon>
        <taxon>Solanales</taxon>
        <taxon>Solanaceae</taxon>
        <taxon>Solanoideae</taxon>
        <taxon>Datureae</taxon>
        <taxon>Datura</taxon>
    </lineage>
</organism>
<gene>
    <name evidence="1" type="ORF">HAX54_044100</name>
</gene>
<comment type="caution">
    <text evidence="1">The sequence shown here is derived from an EMBL/GenBank/DDBJ whole genome shotgun (WGS) entry which is preliminary data.</text>
</comment>
<accession>A0ABS8W5I4</accession>
<reference evidence="1 2" key="1">
    <citation type="journal article" date="2021" name="BMC Genomics">
        <title>Datura genome reveals duplications of psychoactive alkaloid biosynthetic genes and high mutation rate following tissue culture.</title>
        <authorList>
            <person name="Rajewski A."/>
            <person name="Carter-House D."/>
            <person name="Stajich J."/>
            <person name="Litt A."/>
        </authorList>
    </citation>
    <scope>NUCLEOTIDE SEQUENCE [LARGE SCALE GENOMIC DNA]</scope>
    <source>
        <strain evidence="1">AR-01</strain>
    </source>
</reference>
<evidence type="ECO:0000313" key="2">
    <source>
        <dbReference type="Proteomes" id="UP000823775"/>
    </source>
</evidence>
<protein>
    <submittedName>
        <fullName evidence="1">Uncharacterized protein</fullName>
    </submittedName>
</protein>